<dbReference type="CDD" id="cd16936">
    <property type="entry name" value="HATPase_RsbW-like"/>
    <property type="match status" value="1"/>
</dbReference>
<dbReference type="InterPro" id="IPR001789">
    <property type="entry name" value="Sig_transdc_resp-reg_receiver"/>
</dbReference>
<dbReference type="SMART" id="SM00448">
    <property type="entry name" value="REC"/>
    <property type="match status" value="1"/>
</dbReference>
<dbReference type="InterPro" id="IPR011006">
    <property type="entry name" value="CheY-like_superfamily"/>
</dbReference>
<dbReference type="Gene3D" id="3.30.565.10">
    <property type="entry name" value="Histidine kinase-like ATPase, C-terminal domain"/>
    <property type="match status" value="1"/>
</dbReference>
<keyword evidence="6" id="KW-1185">Reference proteome</keyword>
<evidence type="ECO:0000313" key="5">
    <source>
        <dbReference type="EMBL" id="TWX68262.1"/>
    </source>
</evidence>
<dbReference type="PROSITE" id="PS50110">
    <property type="entry name" value="RESPONSE_REGULATORY"/>
    <property type="match status" value="1"/>
</dbReference>
<dbReference type="GO" id="GO:0016791">
    <property type="term" value="F:phosphatase activity"/>
    <property type="evidence" value="ECO:0007669"/>
    <property type="project" value="TreeGrafter"/>
</dbReference>
<gene>
    <name evidence="4" type="ORF">ESZ26_10780</name>
    <name evidence="5" type="ORF">ESZ27_07715</name>
</gene>
<dbReference type="GO" id="GO:0000160">
    <property type="term" value="P:phosphorelay signal transduction system"/>
    <property type="evidence" value="ECO:0007669"/>
    <property type="project" value="InterPro"/>
</dbReference>
<dbReference type="Gene3D" id="3.40.50.2300">
    <property type="match status" value="1"/>
</dbReference>
<evidence type="ECO:0000313" key="6">
    <source>
        <dbReference type="Proteomes" id="UP000321525"/>
    </source>
</evidence>
<keyword evidence="1" id="KW-0378">Hydrolase</keyword>
<organism evidence="5 7">
    <name type="scientific">Colwellia hornerae</name>
    <dbReference type="NCBI Taxonomy" id="89402"/>
    <lineage>
        <taxon>Bacteria</taxon>
        <taxon>Pseudomonadati</taxon>
        <taxon>Pseudomonadota</taxon>
        <taxon>Gammaproteobacteria</taxon>
        <taxon>Alteromonadales</taxon>
        <taxon>Colwelliaceae</taxon>
        <taxon>Colwellia</taxon>
    </lineage>
</organism>
<dbReference type="SUPFAM" id="SSF55874">
    <property type="entry name" value="ATPase domain of HSP90 chaperone/DNA topoisomerase II/histidine kinase"/>
    <property type="match status" value="1"/>
</dbReference>
<feature type="domain" description="Response regulatory" evidence="3">
    <location>
        <begin position="1"/>
        <end position="109"/>
    </location>
</feature>
<comment type="caution">
    <text evidence="5">The sequence shown here is derived from an EMBL/GenBank/DDBJ whole genome shotgun (WGS) entry which is preliminary data.</text>
</comment>
<dbReference type="SUPFAM" id="SSF81606">
    <property type="entry name" value="PP2C-like"/>
    <property type="match status" value="1"/>
</dbReference>
<evidence type="ECO:0000256" key="1">
    <source>
        <dbReference type="ARBA" id="ARBA00022801"/>
    </source>
</evidence>
<dbReference type="PANTHER" id="PTHR43156:SF2">
    <property type="entry name" value="STAGE II SPORULATION PROTEIN E"/>
    <property type="match status" value="1"/>
</dbReference>
<dbReference type="OrthoDB" id="9811749at2"/>
<dbReference type="EMBL" id="VOLR01000013">
    <property type="protein sequence ID" value="TWX59235.1"/>
    <property type="molecule type" value="Genomic_DNA"/>
</dbReference>
<reference evidence="5 7" key="1">
    <citation type="submission" date="2019-07" db="EMBL/GenBank/DDBJ databases">
        <title>Genomes of sea-ice associated Colwellia species.</title>
        <authorList>
            <person name="Bowman J.P."/>
        </authorList>
    </citation>
    <scope>NUCLEOTIDE SEQUENCE [LARGE SCALE GENOMIC DNA]</scope>
    <source>
        <strain evidence="4 6">ACAM 607</strain>
        <strain evidence="5 7">IC036</strain>
    </source>
</reference>
<dbReference type="Pfam" id="PF00072">
    <property type="entry name" value="Response_reg"/>
    <property type="match status" value="1"/>
</dbReference>
<dbReference type="Pfam" id="PF13581">
    <property type="entry name" value="HATPase_c_2"/>
    <property type="match status" value="1"/>
</dbReference>
<dbReference type="Pfam" id="PF07228">
    <property type="entry name" value="SpoIIE"/>
    <property type="match status" value="1"/>
</dbReference>
<accession>A0A5C6QI62</accession>
<proteinExistence type="predicted"/>
<dbReference type="InterPro" id="IPR003594">
    <property type="entry name" value="HATPase_dom"/>
</dbReference>
<dbReference type="Gene3D" id="3.60.40.10">
    <property type="entry name" value="PPM-type phosphatase domain"/>
    <property type="match status" value="1"/>
</dbReference>
<evidence type="ECO:0000256" key="2">
    <source>
        <dbReference type="PROSITE-ProRule" id="PRU00169"/>
    </source>
</evidence>
<evidence type="ECO:0000259" key="3">
    <source>
        <dbReference type="PROSITE" id="PS50110"/>
    </source>
</evidence>
<dbReference type="InterPro" id="IPR036457">
    <property type="entry name" value="PPM-type-like_dom_sf"/>
</dbReference>
<evidence type="ECO:0000313" key="4">
    <source>
        <dbReference type="EMBL" id="TWX59235.1"/>
    </source>
</evidence>
<dbReference type="SUPFAM" id="SSF52172">
    <property type="entry name" value="CheY-like"/>
    <property type="match status" value="1"/>
</dbReference>
<dbReference type="AlphaFoldDB" id="A0A5C6QI62"/>
<dbReference type="InterPro" id="IPR052016">
    <property type="entry name" value="Bact_Sigma-Reg"/>
</dbReference>
<dbReference type="Proteomes" id="UP000321525">
    <property type="component" value="Unassembled WGS sequence"/>
</dbReference>
<dbReference type="Proteomes" id="UP000321917">
    <property type="component" value="Unassembled WGS sequence"/>
</dbReference>
<dbReference type="EMBL" id="VOLQ01000011">
    <property type="protein sequence ID" value="TWX68262.1"/>
    <property type="molecule type" value="Genomic_DNA"/>
</dbReference>
<dbReference type="SMART" id="SM00331">
    <property type="entry name" value="PP2C_SIG"/>
    <property type="match status" value="1"/>
</dbReference>
<protein>
    <submittedName>
        <fullName evidence="5">Fused response regulator/phosphatase</fullName>
    </submittedName>
</protein>
<dbReference type="InterPro" id="IPR036890">
    <property type="entry name" value="HATPase_C_sf"/>
</dbReference>
<evidence type="ECO:0000313" key="7">
    <source>
        <dbReference type="Proteomes" id="UP000321917"/>
    </source>
</evidence>
<sequence>MQCKVLSVLLKEQGYRVFTANDGARGVAMYVKYKPDLVLMDINMPIMNGYEAARKIKSLSQDNSLCPLIFITSMDTDKAFIECVDAGGDGILVRPFSPEVFKAKIKSIQRISDLYGQVKILQQEQQKDAELAEQLMSGVIEARNFSLDRIGIIKRPAALFSGDIQLTALSPNGDVNVMLGDFTGHGLRSSIGAIPLAETFRAMTKKGFSLFEIINQINQKLYNLLPADLFLAAGFASISSHDKSVYVFNAGLPDAYLFSEQGKIKHQISSSHPPIGVLPKLLPDSKLTIYGIEESDRMVLISDGIVEARNEQGEMFDFDRFEQAAIHGVINHTVSESVLKAVNDFCQAMPQEDDISLIDIPCGGWEHILVASQGITNISADQLDDIYISKDPAWHWQLTLSGKRLASINPIPMAMNQINEIEGHADHWQSLYSILTELFVNALDHGVLGLSSNLKANADGFSQYYKERELRLGNLEHGFIDLQISHYPLLKGGRVMIKIQDSGQGFDIKKYYEKRVNKPTNKLELSGRGIELVEQLCDSLDFQDNGKVVEASYVWAS</sequence>
<keyword evidence="2" id="KW-0597">Phosphoprotein</keyword>
<dbReference type="InterPro" id="IPR001932">
    <property type="entry name" value="PPM-type_phosphatase-like_dom"/>
</dbReference>
<name>A0A5C6QI62_9GAMM</name>
<dbReference type="PANTHER" id="PTHR43156">
    <property type="entry name" value="STAGE II SPORULATION PROTEIN E-RELATED"/>
    <property type="match status" value="1"/>
</dbReference>
<feature type="modified residue" description="4-aspartylphosphate" evidence="2">
    <location>
        <position position="41"/>
    </location>
</feature>